<accession>A0A9P4YDA3</accession>
<feature type="compositionally biased region" description="Basic and acidic residues" evidence="1">
    <location>
        <begin position="350"/>
        <end position="364"/>
    </location>
</feature>
<feature type="region of interest" description="Disordered" evidence="1">
    <location>
        <begin position="333"/>
        <end position="378"/>
    </location>
</feature>
<dbReference type="RefSeq" id="XP_040782358.1">
    <property type="nucleotide sequence ID" value="XM_040925084.1"/>
</dbReference>
<keyword evidence="2" id="KW-1133">Transmembrane helix</keyword>
<keyword evidence="2" id="KW-0812">Transmembrane</keyword>
<gene>
    <name evidence="3" type="ORF">M406DRAFT_67701</name>
</gene>
<evidence type="ECO:0000256" key="2">
    <source>
        <dbReference type="SAM" id="Phobius"/>
    </source>
</evidence>
<feature type="compositionally biased region" description="Polar residues" evidence="1">
    <location>
        <begin position="338"/>
        <end position="349"/>
    </location>
</feature>
<comment type="caution">
    <text evidence="3">The sequence shown here is derived from an EMBL/GenBank/DDBJ whole genome shotgun (WGS) entry which is preliminary data.</text>
</comment>
<feature type="transmembrane region" description="Helical" evidence="2">
    <location>
        <begin position="118"/>
        <end position="141"/>
    </location>
</feature>
<evidence type="ECO:0000256" key="1">
    <source>
        <dbReference type="SAM" id="MobiDB-lite"/>
    </source>
</evidence>
<keyword evidence="2" id="KW-0472">Membrane</keyword>
<feature type="transmembrane region" description="Helical" evidence="2">
    <location>
        <begin position="41"/>
        <end position="66"/>
    </location>
</feature>
<feature type="region of interest" description="Disordered" evidence="1">
    <location>
        <begin position="237"/>
        <end position="277"/>
    </location>
</feature>
<protein>
    <submittedName>
        <fullName evidence="3">Uncharacterized protein</fullName>
    </submittedName>
</protein>
<feature type="compositionally biased region" description="Basic and acidic residues" evidence="1">
    <location>
        <begin position="572"/>
        <end position="581"/>
    </location>
</feature>
<sequence length="682" mass="75260">MDPRTSEQKSFARRTDSLTRYTDKENATTSKLIRRRAFPTVALLGLLALMTSSSLGITISVLVTRFGLKTGPAGPESLAARILLFGASCMSVSYVILHVYASREEYVRSKGNPQINGYLAAAVAIVLLRLIVPVWVGAVALNVIVTAETGFDPVGGLKGNVVWIQLGICSAALLSTIVILAVIETTNQPFATSGFSKRTFIQGTGELRDGRSTFDLSVSRQGHREITENTKNVKFSDREGQDLERSFDRSRISTPESPDAEAQIAKEPFTNRPDKSQKWTMLRQDHLRIQLVPTPLDSVFASQDIPSELQVPSWRDEAYFAWRPPARAASIYARQDQRMSTRSSLSYHTFKQDESTETEERVSRTIEASTLDQRPLSYQRPLSRSLKSQQEPLVVPITPPAVPPETTEMQSTLALEVPLQSPKFAASPAPPSRADVLAQLSKRAAARRRNSLLMRQAHMLAQTSAEAIPVKFQDQDQTPTTQQSTSALAPASEVSLNAQVTDKGEKETQVSQVVPEDSNKDTAGLARNFSRPRVRPIDGDVRPVSSDTKKSGVDETSTQERMRGRARSATRRPTEGERERTIPLSLRPHSNGGRADGATTKIGIRHENDRPGSRNYQRPTARVQEPRRALLLPNSDVKLKGLGQGSNRRLHDRITMWRDGLQVQDQETGEQPGPSISDDGIS</sequence>
<dbReference type="EMBL" id="MU032344">
    <property type="protein sequence ID" value="KAF3771397.1"/>
    <property type="molecule type" value="Genomic_DNA"/>
</dbReference>
<evidence type="ECO:0000313" key="3">
    <source>
        <dbReference type="EMBL" id="KAF3771397.1"/>
    </source>
</evidence>
<feature type="transmembrane region" description="Helical" evidence="2">
    <location>
        <begin position="161"/>
        <end position="183"/>
    </location>
</feature>
<feature type="compositionally biased region" description="Basic and acidic residues" evidence="1">
    <location>
        <begin position="535"/>
        <end position="563"/>
    </location>
</feature>
<dbReference type="Proteomes" id="UP000803844">
    <property type="component" value="Unassembled WGS sequence"/>
</dbReference>
<dbReference type="AlphaFoldDB" id="A0A9P4YDA3"/>
<proteinExistence type="predicted"/>
<name>A0A9P4YDA3_CRYP1</name>
<organism evidence="3 4">
    <name type="scientific">Cryphonectria parasitica (strain ATCC 38755 / EP155)</name>
    <dbReference type="NCBI Taxonomy" id="660469"/>
    <lineage>
        <taxon>Eukaryota</taxon>
        <taxon>Fungi</taxon>
        <taxon>Dikarya</taxon>
        <taxon>Ascomycota</taxon>
        <taxon>Pezizomycotina</taxon>
        <taxon>Sordariomycetes</taxon>
        <taxon>Sordariomycetidae</taxon>
        <taxon>Diaporthales</taxon>
        <taxon>Cryphonectriaceae</taxon>
        <taxon>Cryphonectria-Endothia species complex</taxon>
        <taxon>Cryphonectria</taxon>
    </lineage>
</organism>
<feature type="region of interest" description="Disordered" evidence="1">
    <location>
        <begin position="499"/>
        <end position="624"/>
    </location>
</feature>
<feature type="compositionally biased region" description="Basic and acidic residues" evidence="1">
    <location>
        <begin position="237"/>
        <end position="251"/>
    </location>
</feature>
<feature type="region of interest" description="Disordered" evidence="1">
    <location>
        <begin position="659"/>
        <end position="682"/>
    </location>
</feature>
<evidence type="ECO:0000313" key="4">
    <source>
        <dbReference type="Proteomes" id="UP000803844"/>
    </source>
</evidence>
<keyword evidence="4" id="KW-1185">Reference proteome</keyword>
<reference evidence="3" key="1">
    <citation type="journal article" date="2020" name="Phytopathology">
        <title>Genome sequence of the chestnut blight fungus Cryphonectria parasitica EP155: A fundamental resource for an archetypical invasive plant pathogen.</title>
        <authorList>
            <person name="Crouch J.A."/>
            <person name="Dawe A."/>
            <person name="Aerts A."/>
            <person name="Barry K."/>
            <person name="Churchill A.C.L."/>
            <person name="Grimwood J."/>
            <person name="Hillman B."/>
            <person name="Milgroom M.G."/>
            <person name="Pangilinan J."/>
            <person name="Smith M."/>
            <person name="Salamov A."/>
            <person name="Schmutz J."/>
            <person name="Yadav J."/>
            <person name="Grigoriev I.V."/>
            <person name="Nuss D."/>
        </authorList>
    </citation>
    <scope>NUCLEOTIDE SEQUENCE</scope>
    <source>
        <strain evidence="3">EP155</strain>
    </source>
</reference>
<dbReference type="GeneID" id="63842213"/>
<feature type="transmembrane region" description="Helical" evidence="2">
    <location>
        <begin position="78"/>
        <end position="97"/>
    </location>
</feature>
<dbReference type="OrthoDB" id="3531381at2759"/>